<dbReference type="PROSITE" id="PS50950">
    <property type="entry name" value="ZF_THAP"/>
    <property type="match status" value="1"/>
</dbReference>
<dbReference type="GO" id="GO:0008270">
    <property type="term" value="F:zinc ion binding"/>
    <property type="evidence" value="ECO:0007669"/>
    <property type="project" value="UniProtKB-KW"/>
</dbReference>
<dbReference type="SUPFAM" id="SSF57716">
    <property type="entry name" value="Glucocorticoid receptor-like (DNA-binding domain)"/>
    <property type="match status" value="1"/>
</dbReference>
<evidence type="ECO:0000256" key="1">
    <source>
        <dbReference type="ARBA" id="ARBA00004642"/>
    </source>
</evidence>
<evidence type="ECO:0000256" key="11">
    <source>
        <dbReference type="ARBA" id="ARBA00023306"/>
    </source>
</evidence>
<dbReference type="InterPro" id="IPR038441">
    <property type="entry name" value="THAP_Znf_sf"/>
</dbReference>
<evidence type="ECO:0000256" key="8">
    <source>
        <dbReference type="ARBA" id="ARBA00023125"/>
    </source>
</evidence>
<organism evidence="14 15">
    <name type="scientific">Microctonus hyperodae</name>
    <name type="common">Parasitoid wasp</name>
    <dbReference type="NCBI Taxonomy" id="165561"/>
    <lineage>
        <taxon>Eukaryota</taxon>
        <taxon>Metazoa</taxon>
        <taxon>Ecdysozoa</taxon>
        <taxon>Arthropoda</taxon>
        <taxon>Hexapoda</taxon>
        <taxon>Insecta</taxon>
        <taxon>Pterygota</taxon>
        <taxon>Neoptera</taxon>
        <taxon>Endopterygota</taxon>
        <taxon>Hymenoptera</taxon>
        <taxon>Apocrita</taxon>
        <taxon>Ichneumonoidea</taxon>
        <taxon>Braconidae</taxon>
        <taxon>Euphorinae</taxon>
        <taxon>Microctonus</taxon>
    </lineage>
</organism>
<evidence type="ECO:0000256" key="4">
    <source>
        <dbReference type="ARBA" id="ARBA00022771"/>
    </source>
</evidence>
<protein>
    <recommendedName>
        <fullName evidence="13">THAP-type domain-containing protein</fullName>
    </recommendedName>
</protein>
<evidence type="ECO:0000256" key="12">
    <source>
        <dbReference type="PROSITE-ProRule" id="PRU00309"/>
    </source>
</evidence>
<dbReference type="Proteomes" id="UP001168972">
    <property type="component" value="Unassembled WGS sequence"/>
</dbReference>
<evidence type="ECO:0000256" key="9">
    <source>
        <dbReference type="ARBA" id="ARBA00023163"/>
    </source>
</evidence>
<evidence type="ECO:0000256" key="3">
    <source>
        <dbReference type="ARBA" id="ARBA00022723"/>
    </source>
</evidence>
<comment type="caution">
    <text evidence="14">The sequence shown here is derived from an EMBL/GenBank/DDBJ whole genome shotgun (WGS) entry which is preliminary data.</text>
</comment>
<dbReference type="AlphaFoldDB" id="A0AA39KRV0"/>
<keyword evidence="8 12" id="KW-0238">DNA-binding</keyword>
<dbReference type="GO" id="GO:0005654">
    <property type="term" value="C:nucleoplasm"/>
    <property type="evidence" value="ECO:0007669"/>
    <property type="project" value="UniProtKB-SubCell"/>
</dbReference>
<dbReference type="Gene3D" id="6.20.210.20">
    <property type="entry name" value="THAP domain"/>
    <property type="match status" value="1"/>
</dbReference>
<dbReference type="PANTHER" id="PTHR46600:SF1">
    <property type="entry name" value="THAP DOMAIN-CONTAINING PROTEIN 1"/>
    <property type="match status" value="1"/>
</dbReference>
<evidence type="ECO:0000256" key="2">
    <source>
        <dbReference type="ARBA" id="ARBA00006177"/>
    </source>
</evidence>
<gene>
    <name evidence="14" type="ORF">PV327_011299</name>
</gene>
<dbReference type="SMART" id="SM00980">
    <property type="entry name" value="THAP"/>
    <property type="match status" value="1"/>
</dbReference>
<keyword evidence="3" id="KW-0479">Metal-binding</keyword>
<evidence type="ECO:0000256" key="6">
    <source>
        <dbReference type="ARBA" id="ARBA00023015"/>
    </source>
</evidence>
<reference evidence="14" key="2">
    <citation type="submission" date="2023-03" db="EMBL/GenBank/DDBJ databases">
        <authorList>
            <person name="Inwood S.N."/>
            <person name="Skelly J.G."/>
            <person name="Guhlin J."/>
            <person name="Harrop T.W.R."/>
            <person name="Goldson S.G."/>
            <person name="Dearden P.K."/>
        </authorList>
    </citation>
    <scope>NUCLEOTIDE SEQUENCE</scope>
    <source>
        <strain evidence="14">Lincoln</strain>
        <tissue evidence="14">Whole body</tissue>
    </source>
</reference>
<name>A0AA39KRV0_MICHY</name>
<keyword evidence="10" id="KW-0539">Nucleus</keyword>
<feature type="domain" description="THAP-type" evidence="13">
    <location>
        <begin position="2"/>
        <end position="104"/>
    </location>
</feature>
<dbReference type="Pfam" id="PF05485">
    <property type="entry name" value="THAP"/>
    <property type="match status" value="1"/>
</dbReference>
<keyword evidence="6" id="KW-0805">Transcription regulation</keyword>
<dbReference type="EMBL" id="JAQQBR010000318">
    <property type="protein sequence ID" value="KAK0171444.1"/>
    <property type="molecule type" value="Genomic_DNA"/>
</dbReference>
<keyword evidence="11" id="KW-0131">Cell cycle</keyword>
<proteinExistence type="inferred from homology"/>
<sequence>MMVKYCVVVNCINSREKKKGQNKLNLPKNSLFTVPKNIQIIKQWSEILGQNWDFEPGSNKFICDEHFDEQYIIRKDIITIPGQQPFISERKKITLKKNAVPTLEKITSPSENETEKFYKKFTC</sequence>
<evidence type="ECO:0000256" key="5">
    <source>
        <dbReference type="ARBA" id="ARBA00022833"/>
    </source>
</evidence>
<dbReference type="GO" id="GO:0043565">
    <property type="term" value="F:sequence-specific DNA binding"/>
    <property type="evidence" value="ECO:0007669"/>
    <property type="project" value="InterPro"/>
</dbReference>
<comment type="subcellular location">
    <subcellularLocation>
        <location evidence="1">Nucleus</location>
        <location evidence="1">Nucleoplasm</location>
    </subcellularLocation>
</comment>
<comment type="similarity">
    <text evidence="2">Belongs to the THAP1 family.</text>
</comment>
<keyword evidence="5" id="KW-0862">Zinc</keyword>
<keyword evidence="9" id="KW-0804">Transcription</keyword>
<dbReference type="SMART" id="SM00692">
    <property type="entry name" value="DM3"/>
    <property type="match status" value="1"/>
</dbReference>
<evidence type="ECO:0000259" key="13">
    <source>
        <dbReference type="PROSITE" id="PS50950"/>
    </source>
</evidence>
<evidence type="ECO:0000313" key="14">
    <source>
        <dbReference type="EMBL" id="KAK0171444.1"/>
    </source>
</evidence>
<dbReference type="InterPro" id="IPR006612">
    <property type="entry name" value="THAP_Znf"/>
</dbReference>
<keyword evidence="15" id="KW-1185">Reference proteome</keyword>
<accession>A0AA39KRV0</accession>
<evidence type="ECO:0000313" key="15">
    <source>
        <dbReference type="Proteomes" id="UP001168972"/>
    </source>
</evidence>
<dbReference type="PANTHER" id="PTHR46600">
    <property type="entry name" value="THAP DOMAIN-CONTAINING"/>
    <property type="match status" value="1"/>
</dbReference>
<reference evidence="14" key="1">
    <citation type="journal article" date="2023" name="bioRxiv">
        <title>Scaffold-level genome assemblies of two parasitoid biocontrol wasps reveal the parthenogenesis mechanism and an associated novel virus.</title>
        <authorList>
            <person name="Inwood S."/>
            <person name="Skelly J."/>
            <person name="Guhlin J."/>
            <person name="Harrop T."/>
            <person name="Goldson S."/>
            <person name="Dearden P."/>
        </authorList>
    </citation>
    <scope>NUCLEOTIDE SEQUENCE</scope>
    <source>
        <strain evidence="14">Lincoln</strain>
        <tissue evidence="14">Whole body</tissue>
    </source>
</reference>
<evidence type="ECO:0000256" key="10">
    <source>
        <dbReference type="ARBA" id="ARBA00023242"/>
    </source>
</evidence>
<keyword evidence="7" id="KW-0175">Coiled coil</keyword>
<dbReference type="InterPro" id="IPR026516">
    <property type="entry name" value="THAP1/10"/>
</dbReference>
<evidence type="ECO:0000256" key="7">
    <source>
        <dbReference type="ARBA" id="ARBA00023054"/>
    </source>
</evidence>
<keyword evidence="4 12" id="KW-0863">Zinc-finger</keyword>